<feature type="transmembrane region" description="Helical" evidence="1">
    <location>
        <begin position="12"/>
        <end position="30"/>
    </location>
</feature>
<evidence type="ECO:0000313" key="3">
    <source>
        <dbReference type="Proteomes" id="UP000258606"/>
    </source>
</evidence>
<proteinExistence type="predicted"/>
<dbReference type="KEGG" id="vg:40236334"/>
<keyword evidence="1" id="KW-0812">Transmembrane</keyword>
<sequence>MESIKETLKYWLFLFFMFNIFLVYLTPFIFA</sequence>
<protein>
    <submittedName>
        <fullName evidence="2">Uncharacterized protein</fullName>
    </submittedName>
</protein>
<accession>A0A2I6UGZ2</accession>
<dbReference type="Proteomes" id="UP000258606">
    <property type="component" value="Segment"/>
</dbReference>
<keyword evidence="3" id="KW-1185">Reference proteome</keyword>
<keyword evidence="1" id="KW-0472">Membrane</keyword>
<organism evidence="2 3">
    <name type="scientific">Salinibacter phage M8CRM-1</name>
    <dbReference type="NCBI Taxonomy" id="2681612"/>
    <lineage>
        <taxon>Viruses</taxon>
        <taxon>Duplodnaviria</taxon>
        <taxon>Heunggongvirae</taxon>
        <taxon>Uroviricota</taxon>
        <taxon>Caudoviricetes</taxon>
        <taxon>Kryptosalinivirus</taxon>
        <taxon>Kryptosalinivirus M8CRM1</taxon>
    </lineage>
</organism>
<keyword evidence="1" id="KW-1133">Transmembrane helix</keyword>
<dbReference type="RefSeq" id="YP_009639539.1">
    <property type="nucleotide sequence ID" value="NC_042351.1"/>
</dbReference>
<reference evidence="2 3" key="1">
    <citation type="submission" date="2017-07" db="EMBL/GenBank/DDBJ databases">
        <title>Characterization of ecologically diverse viruses infecting co-occurring strains of cosmopolitan hyperhalophilic Bacteroidetes.</title>
        <authorList>
            <person name="Villamor J."/>
            <person name="Ramos-Barbero M.D."/>
            <person name="Gonzalez-Torres P."/>
            <person name="Gabaldon T."/>
            <person name="Rollesso-Mora R."/>
            <person name="Meseguer I."/>
            <person name="Martinez-Garcia M."/>
            <person name="Santos F."/>
            <person name="Anton J."/>
        </authorList>
    </citation>
    <scope>NUCLEOTIDE SEQUENCE [LARGE SCALE GENOMIC DNA]</scope>
</reference>
<evidence type="ECO:0000313" key="2">
    <source>
        <dbReference type="EMBL" id="AUO79187.1"/>
    </source>
</evidence>
<dbReference type="GeneID" id="40236334"/>
<name>A0A2I6UGZ2_9CAUD</name>
<evidence type="ECO:0000256" key="1">
    <source>
        <dbReference type="SAM" id="Phobius"/>
    </source>
</evidence>
<dbReference type="EMBL" id="MF580959">
    <property type="protein sequence ID" value="AUO79187.1"/>
    <property type="molecule type" value="Genomic_DNA"/>
</dbReference>